<feature type="transmembrane region" description="Helical" evidence="3">
    <location>
        <begin position="39"/>
        <end position="59"/>
    </location>
</feature>
<feature type="region of interest" description="Disordered" evidence="2">
    <location>
        <begin position="369"/>
        <end position="455"/>
    </location>
</feature>
<organism evidence="4 5">
    <name type="scientific">Planctomicrobium piriforme</name>
    <dbReference type="NCBI Taxonomy" id="1576369"/>
    <lineage>
        <taxon>Bacteria</taxon>
        <taxon>Pseudomonadati</taxon>
        <taxon>Planctomycetota</taxon>
        <taxon>Planctomycetia</taxon>
        <taxon>Planctomycetales</taxon>
        <taxon>Planctomycetaceae</taxon>
        <taxon>Planctomicrobium</taxon>
    </lineage>
</organism>
<accession>A0A1I3GMQ6</accession>
<dbReference type="STRING" id="1576369.SAMN05421753_10758"/>
<keyword evidence="3" id="KW-0472">Membrane</keyword>
<evidence type="ECO:0000313" key="5">
    <source>
        <dbReference type="Proteomes" id="UP000199518"/>
    </source>
</evidence>
<feature type="transmembrane region" description="Helical" evidence="3">
    <location>
        <begin position="71"/>
        <end position="88"/>
    </location>
</feature>
<feature type="compositionally biased region" description="Basic and acidic residues" evidence="2">
    <location>
        <begin position="535"/>
        <end position="546"/>
    </location>
</feature>
<feature type="compositionally biased region" description="Pro residues" evidence="2">
    <location>
        <begin position="551"/>
        <end position="562"/>
    </location>
</feature>
<evidence type="ECO:0000313" key="4">
    <source>
        <dbReference type="EMBL" id="SFI24733.1"/>
    </source>
</evidence>
<feature type="coiled-coil region" evidence="1">
    <location>
        <begin position="574"/>
        <end position="633"/>
    </location>
</feature>
<dbReference type="Proteomes" id="UP000199518">
    <property type="component" value="Unassembled WGS sequence"/>
</dbReference>
<evidence type="ECO:0008006" key="6">
    <source>
        <dbReference type="Google" id="ProtNLM"/>
    </source>
</evidence>
<feature type="compositionally biased region" description="Low complexity" evidence="2">
    <location>
        <begin position="473"/>
        <end position="482"/>
    </location>
</feature>
<evidence type="ECO:0000256" key="2">
    <source>
        <dbReference type="SAM" id="MobiDB-lite"/>
    </source>
</evidence>
<dbReference type="EMBL" id="FOQD01000007">
    <property type="protein sequence ID" value="SFI24733.1"/>
    <property type="molecule type" value="Genomic_DNA"/>
</dbReference>
<evidence type="ECO:0000256" key="1">
    <source>
        <dbReference type="SAM" id="Coils"/>
    </source>
</evidence>
<evidence type="ECO:0000256" key="3">
    <source>
        <dbReference type="SAM" id="Phobius"/>
    </source>
</evidence>
<keyword evidence="3" id="KW-0812">Transmembrane</keyword>
<feature type="compositionally biased region" description="Low complexity" evidence="2">
    <location>
        <begin position="403"/>
        <end position="421"/>
    </location>
</feature>
<keyword evidence="1" id="KW-0175">Coiled coil</keyword>
<feature type="transmembrane region" description="Helical" evidence="3">
    <location>
        <begin position="14"/>
        <end position="33"/>
    </location>
</feature>
<gene>
    <name evidence="4" type="ORF">SAMN05421753_10758</name>
</gene>
<feature type="compositionally biased region" description="Basic and acidic residues" evidence="2">
    <location>
        <begin position="483"/>
        <end position="493"/>
    </location>
</feature>
<dbReference type="AlphaFoldDB" id="A0A1I3GMQ6"/>
<name>A0A1I3GMQ6_9PLAN</name>
<proteinExistence type="predicted"/>
<sequence length="901" mass="98882">MSSPFSIFRRHEKLMMVVITGVSMISFVLLGAVQDPQDIPAPLFVLFLAAVLGGVFWLAGMSRGKGAEWGFSGALVGAIIGVVGIFYTREAGAVLIDNGNLTSQDLSDLRRQRIIANRFVQMAFQQTFGLGIEQLPAPMQRSYLFGYSAGEDIDVRDVVMGELLRRDADKMGMTVSNEVVTDYIKRITSKSGLMDALQRAGAQLDPQNRAIMSFYLGQLKEKPLTAEAFTKIRTQLRVSENELLNAIRNELKTVQALELLYGRNEIPPETFWEFYRQLNVRQSADVAMIPVSDFIDAEAKPTDSELKDLFNKYRMNPPGITPEGKLEEGRPGFYQPRRIQIGYLEAVFDKIEPLTGDISDEEVQKRYDERYLRQVPEGDKSRLNLDGPALPKPPSGDMPKPSAETPADGTPAPATPTTDNPAEPKADAAKPQPPAAPGTDEKIPPAAPMGKEPSSSSIIELPATQMVAFFQPDAPATPAPAEKPADKPADAPKADAPAVTPPAAEAKPMDKPADAAAPAPAETKPMGEMSAAEKPATEKPATEKPADGTIPPAPSTETPPAPMSDIPPLDDKLKAELREEIRRERTQAEILKRMTAAFEFLGDMSYRVLNDKAEATHLTLEQATKEIEAYAEKNQLVYVVTPFLSYQELSKSEDYPIGSAITRLGQRTTVTDSLFQSQSSELFRVNQAENFRTLSAFAFWKLGDKPAFIPESLDADPSIRAQVVDAWKRLQAEPKAKARAEELAKQVQGSDKPMPEALAEATVTGKEGSLFVTVRSTGDFTWMQKPIVPPTSMQPAGPVTQSIVPGLEDVGADFFPTVFDKMQPGDVKVIPNREKTAFYVVKITSRYPATAEELNKMRDEFLAAGMQQAYGSLAQRLLTQNSVNWAEELFTKHDVVFLERE</sequence>
<reference evidence="5" key="1">
    <citation type="submission" date="2016-10" db="EMBL/GenBank/DDBJ databases">
        <authorList>
            <person name="Varghese N."/>
            <person name="Submissions S."/>
        </authorList>
    </citation>
    <scope>NUCLEOTIDE SEQUENCE [LARGE SCALE GENOMIC DNA]</scope>
    <source>
        <strain evidence="5">DSM 26348</strain>
    </source>
</reference>
<feature type="compositionally biased region" description="Low complexity" evidence="2">
    <location>
        <begin position="494"/>
        <end position="506"/>
    </location>
</feature>
<protein>
    <recommendedName>
        <fullName evidence="6">Periplasmic folding chaperone</fullName>
    </recommendedName>
</protein>
<feature type="compositionally biased region" description="Low complexity" evidence="2">
    <location>
        <begin position="514"/>
        <end position="526"/>
    </location>
</feature>
<keyword evidence="3" id="KW-1133">Transmembrane helix</keyword>
<feature type="region of interest" description="Disordered" evidence="2">
    <location>
        <begin position="473"/>
        <end position="569"/>
    </location>
</feature>
<feature type="compositionally biased region" description="Basic and acidic residues" evidence="2">
    <location>
        <begin position="369"/>
        <end position="383"/>
    </location>
</feature>
<keyword evidence="5" id="KW-1185">Reference proteome</keyword>